<reference evidence="3 4" key="1">
    <citation type="submission" date="2019-10" db="EMBL/GenBank/DDBJ databases">
        <title>Genome diversity of Sutterella seckii.</title>
        <authorList>
            <person name="Chaplin A.V."/>
            <person name="Sokolova S.R."/>
            <person name="Mosin K.A."/>
            <person name="Ivanova E.L."/>
            <person name="Kochetkova T.O."/>
            <person name="Goltsov A.Y."/>
            <person name="Trofimov D.Y."/>
            <person name="Efimov B.A."/>
        </authorList>
    </citation>
    <scope>NUCLEOTIDE SEQUENCE [LARGE SCALE GENOMIC DNA]</scope>
    <source>
        <strain evidence="3 4">ASD393</strain>
    </source>
</reference>
<sequence>MEAPIIIATSYKLNVIYSTSICKVIDLSAPLPPADIIIDLCYSDSALIDFRLAKLKSSAAFIITCSKLVAAAKIYSAYFDFSKTNHFGERTQQITSVIQKLCTHKIQPTQKNIAINTAEPDNILPPYIPHITTTKDNHKYIYINTEGRTNDRNISPDQLSYLAEHLSQHYQNLHAVVYSNDQELIEIIKNNSNLSQAYTKNFLDACILVENSLLTITPDTSIVHVSSAYNIPVIALYCGNDLEYFREYSTSEIWAPLSQQHISLKPPVYWIKQVPIKRIKPVKITEAVDILLSQLISTPH</sequence>
<keyword evidence="2 3" id="KW-0808">Transferase</keyword>
<dbReference type="Pfam" id="PF01075">
    <property type="entry name" value="Glyco_transf_9"/>
    <property type="match status" value="1"/>
</dbReference>
<dbReference type="GO" id="GO:0005829">
    <property type="term" value="C:cytosol"/>
    <property type="evidence" value="ECO:0007669"/>
    <property type="project" value="TreeGrafter"/>
</dbReference>
<comment type="caution">
    <text evidence="3">The sequence shown here is derived from an EMBL/GenBank/DDBJ whole genome shotgun (WGS) entry which is preliminary data.</text>
</comment>
<proteinExistence type="predicted"/>
<gene>
    <name evidence="3" type="ORF">GBM95_06830</name>
</gene>
<accession>A0A6I1EQ71</accession>
<evidence type="ECO:0000256" key="1">
    <source>
        <dbReference type="ARBA" id="ARBA00022676"/>
    </source>
</evidence>
<dbReference type="InterPro" id="IPR051199">
    <property type="entry name" value="LPS_LOS_Heptosyltrfase"/>
</dbReference>
<protein>
    <submittedName>
        <fullName evidence="3">Glycosyltransferase family 9 protein</fullName>
    </submittedName>
</protein>
<dbReference type="RefSeq" id="WP_152158424.1">
    <property type="nucleotide sequence ID" value="NZ_WEHX01000038.1"/>
</dbReference>
<dbReference type="PANTHER" id="PTHR30160">
    <property type="entry name" value="TETRAACYLDISACCHARIDE 4'-KINASE-RELATED"/>
    <property type="match status" value="1"/>
</dbReference>
<dbReference type="Proteomes" id="UP000430564">
    <property type="component" value="Unassembled WGS sequence"/>
</dbReference>
<dbReference type="AlphaFoldDB" id="A0A6I1EQ71"/>
<dbReference type="InterPro" id="IPR002201">
    <property type="entry name" value="Glyco_trans_9"/>
</dbReference>
<name>A0A6I1EQ71_9BURK</name>
<dbReference type="Gene3D" id="3.40.50.2000">
    <property type="entry name" value="Glycogen Phosphorylase B"/>
    <property type="match status" value="1"/>
</dbReference>
<dbReference type="EMBL" id="WEHX01000038">
    <property type="protein sequence ID" value="KAB7659648.1"/>
    <property type="molecule type" value="Genomic_DNA"/>
</dbReference>
<dbReference type="OrthoDB" id="9797795at2"/>
<dbReference type="GO" id="GO:0008713">
    <property type="term" value="F:ADP-heptose-lipopolysaccharide heptosyltransferase activity"/>
    <property type="evidence" value="ECO:0007669"/>
    <property type="project" value="TreeGrafter"/>
</dbReference>
<evidence type="ECO:0000313" key="4">
    <source>
        <dbReference type="Proteomes" id="UP000430564"/>
    </source>
</evidence>
<evidence type="ECO:0000256" key="2">
    <source>
        <dbReference type="ARBA" id="ARBA00022679"/>
    </source>
</evidence>
<evidence type="ECO:0000313" key="3">
    <source>
        <dbReference type="EMBL" id="KAB7659648.1"/>
    </source>
</evidence>
<organism evidence="3 4">
    <name type="scientific">Sutterella seckii</name>
    <dbReference type="NCBI Taxonomy" id="1944635"/>
    <lineage>
        <taxon>Bacteria</taxon>
        <taxon>Pseudomonadati</taxon>
        <taxon>Pseudomonadota</taxon>
        <taxon>Betaproteobacteria</taxon>
        <taxon>Burkholderiales</taxon>
        <taxon>Sutterellaceae</taxon>
        <taxon>Sutterella</taxon>
    </lineage>
</organism>
<dbReference type="PANTHER" id="PTHR30160:SF1">
    <property type="entry name" value="LIPOPOLYSACCHARIDE 1,2-N-ACETYLGLUCOSAMINETRANSFERASE-RELATED"/>
    <property type="match status" value="1"/>
</dbReference>
<keyword evidence="1" id="KW-0328">Glycosyltransferase</keyword>
<dbReference type="SUPFAM" id="SSF53756">
    <property type="entry name" value="UDP-Glycosyltransferase/glycogen phosphorylase"/>
    <property type="match status" value="1"/>
</dbReference>
<dbReference type="GO" id="GO:0009244">
    <property type="term" value="P:lipopolysaccharide core region biosynthetic process"/>
    <property type="evidence" value="ECO:0007669"/>
    <property type="project" value="TreeGrafter"/>
</dbReference>